<keyword evidence="2" id="KW-1185">Reference proteome</keyword>
<accession>A6GJK0</accession>
<dbReference type="RefSeq" id="WP_006976886.1">
    <property type="nucleotide sequence ID" value="NZ_ABCS01000159.1"/>
</dbReference>
<dbReference type="EMBL" id="ABCS01000159">
    <property type="protein sequence ID" value="EDM73958.1"/>
    <property type="molecule type" value="Genomic_DNA"/>
</dbReference>
<evidence type="ECO:0000313" key="2">
    <source>
        <dbReference type="Proteomes" id="UP000005801"/>
    </source>
</evidence>
<dbReference type="Proteomes" id="UP000005801">
    <property type="component" value="Unassembled WGS sequence"/>
</dbReference>
<sequence length="271" mass="29530">MASKVFYVEMQVEDCACAITLNGAPLVDRRGRPPGSFSANMPVSEWVVSGDNTLGAQIVAVGDAPRLSARLREGQLGQDPNADADPILGQFELTVPDAPDSPLSPRAILDAGAPIELEAVAAAQHGWGQWYWETAPVFGNDRRSRQDLLDYLTAIHGTLSSGAIDPFLDTCRIKFSDIALCYGPALPAIRQEFGQAFNHIRGQPKFRLAPIDPRSVDFRVHCDHRVVEPVDRETGAPAIREHEDVGGLGWALPLMIGRLDAYRSDQLAIIR</sequence>
<dbReference type="AlphaFoldDB" id="A6GJK0"/>
<dbReference type="OrthoDB" id="5504824at2"/>
<dbReference type="STRING" id="391625.PPSIR1_13710"/>
<evidence type="ECO:0000313" key="1">
    <source>
        <dbReference type="EMBL" id="EDM73958.1"/>
    </source>
</evidence>
<proteinExistence type="predicted"/>
<reference evidence="1 2" key="1">
    <citation type="submission" date="2007-06" db="EMBL/GenBank/DDBJ databases">
        <authorList>
            <person name="Shimkets L."/>
            <person name="Ferriera S."/>
            <person name="Johnson J."/>
            <person name="Kravitz S."/>
            <person name="Beeson K."/>
            <person name="Sutton G."/>
            <person name="Rogers Y.-H."/>
            <person name="Friedman R."/>
            <person name="Frazier M."/>
            <person name="Venter J.C."/>
        </authorList>
    </citation>
    <scope>NUCLEOTIDE SEQUENCE [LARGE SCALE GENOMIC DNA]</scope>
    <source>
        <strain evidence="1 2">SIR-1</strain>
    </source>
</reference>
<protein>
    <submittedName>
        <fullName evidence="1">Uncharacterized protein</fullName>
    </submittedName>
</protein>
<comment type="caution">
    <text evidence="1">The sequence shown here is derived from an EMBL/GenBank/DDBJ whole genome shotgun (WGS) entry which is preliminary data.</text>
</comment>
<organism evidence="1 2">
    <name type="scientific">Plesiocystis pacifica SIR-1</name>
    <dbReference type="NCBI Taxonomy" id="391625"/>
    <lineage>
        <taxon>Bacteria</taxon>
        <taxon>Pseudomonadati</taxon>
        <taxon>Myxococcota</taxon>
        <taxon>Polyangia</taxon>
        <taxon>Nannocystales</taxon>
        <taxon>Nannocystaceae</taxon>
        <taxon>Plesiocystis</taxon>
    </lineage>
</organism>
<name>A6GJK0_9BACT</name>
<gene>
    <name evidence="1" type="ORF">PPSIR1_13710</name>
</gene>